<keyword evidence="2" id="KW-0813">Transport</keyword>
<feature type="transmembrane region" description="Helical" evidence="10">
    <location>
        <begin position="330"/>
        <end position="349"/>
    </location>
</feature>
<keyword evidence="4" id="KW-0633">Potassium transport</keyword>
<protein>
    <submittedName>
        <fullName evidence="13">Cation:proton antiporter</fullName>
    </submittedName>
</protein>
<proteinExistence type="predicted"/>
<feature type="transmembrane region" description="Helical" evidence="10">
    <location>
        <begin position="57"/>
        <end position="76"/>
    </location>
</feature>
<evidence type="ECO:0000256" key="6">
    <source>
        <dbReference type="ARBA" id="ARBA00022958"/>
    </source>
</evidence>
<comment type="subcellular location">
    <subcellularLocation>
        <location evidence="1">Membrane</location>
        <topology evidence="1">Multi-pass membrane protein</topology>
    </subcellularLocation>
</comment>
<evidence type="ECO:0000256" key="5">
    <source>
        <dbReference type="ARBA" id="ARBA00022692"/>
    </source>
</evidence>
<dbReference type="InterPro" id="IPR003148">
    <property type="entry name" value="RCK_N"/>
</dbReference>
<reference evidence="13 14" key="1">
    <citation type="submission" date="2023-08" db="EMBL/GenBank/DDBJ databases">
        <title>Oxalobacteraceae gen .nov., isolated from river sludge outside the plant.</title>
        <authorList>
            <person name="Zhao S.Y."/>
        </authorList>
    </citation>
    <scope>NUCLEOTIDE SEQUENCE [LARGE SCALE GENOMIC DNA]</scope>
    <source>
        <strain evidence="13 14">R-40</strain>
    </source>
</reference>
<organism evidence="13 14">
    <name type="scientific">Keguizhuia sedimenti</name>
    <dbReference type="NCBI Taxonomy" id="3064264"/>
    <lineage>
        <taxon>Bacteria</taxon>
        <taxon>Pseudomonadati</taxon>
        <taxon>Pseudomonadota</taxon>
        <taxon>Betaproteobacteria</taxon>
        <taxon>Burkholderiales</taxon>
        <taxon>Oxalobacteraceae</taxon>
        <taxon>Keguizhuia</taxon>
    </lineage>
</organism>
<keyword evidence="5 10" id="KW-0812">Transmembrane</keyword>
<sequence>MHSALELVLLLLGASVLGVVGFRMLHLPPMLGYLVVGILIGPHALGLTHDDATTHQLAEFGVVFLMFSIGLEFSLAKLTAMRRTVFGLGMAQVLLTIVATMAFGWLLSVLLPQIVNISWQASFALGGALAMSSTAIVSKVLTERLELESEHGRRIIGILLFQDLALVPLLILIPALTQPSGNLASTLVWAGLKAVVVLVLLLFIGQKLMRWWLQIVVKRRSQELFMLNLLLITLGGAWITQQAGLSLELGAFIAGMLISETEYKHQVEEDIKPFRDVLLGLFFITIGMLLNVQLLWDYWWLVLLLLTIPVLLKFGLIALLAKWTGASTSVALRTGLGLAQAGEFGFVLLNQAGGLQLVDPLIIQLILASMVLSMLAAPFILEKSDAIVMKLSSNEWMLQSLALTQLASRTMSIQKHVIIAGFGRSGQNLAKLFEEENIAYHALDLDPERVHEAQAAGANVSYGDATRRESLLAAGIHRAAALVITYDNTPAAVKTLHLAHDLDPALPAIVRSRDDADLDKLRAAGAAEVVPEAIEGSLMLASHALLTLGVPLRRVISRVQAARSERYASLRGYFHGVDDQHDDAEHLQLRLHSVPLSEHAEAIGKPLGALQLDNTGAEVMLIRRGRSRIEAAPGTILLQGDIVVLRGAAEEILRAESRLLRE</sequence>
<dbReference type="SUPFAM" id="SSF116726">
    <property type="entry name" value="TrkA C-terminal domain-like"/>
    <property type="match status" value="1"/>
</dbReference>
<dbReference type="Gene3D" id="1.20.1530.20">
    <property type="match status" value="1"/>
</dbReference>
<dbReference type="Gene3D" id="3.40.50.720">
    <property type="entry name" value="NAD(P)-binding Rossmann-like Domain"/>
    <property type="match status" value="1"/>
</dbReference>
<dbReference type="Gene3D" id="3.30.70.1450">
    <property type="entry name" value="Regulator of K+ conductance, C-terminal domain"/>
    <property type="match status" value="1"/>
</dbReference>
<name>A0ABU1BSF0_9BURK</name>
<evidence type="ECO:0000256" key="10">
    <source>
        <dbReference type="SAM" id="Phobius"/>
    </source>
</evidence>
<dbReference type="Proteomes" id="UP001225596">
    <property type="component" value="Unassembled WGS sequence"/>
</dbReference>
<dbReference type="PROSITE" id="PS51202">
    <property type="entry name" value="RCK_C"/>
    <property type="match status" value="1"/>
</dbReference>
<feature type="transmembrane region" description="Helical" evidence="10">
    <location>
        <begin position="298"/>
        <end position="321"/>
    </location>
</feature>
<feature type="domain" description="RCK C-terminal" evidence="12">
    <location>
        <begin position="578"/>
        <end position="661"/>
    </location>
</feature>
<feature type="transmembrane region" description="Helical" evidence="10">
    <location>
        <begin position="224"/>
        <end position="239"/>
    </location>
</feature>
<evidence type="ECO:0000313" key="13">
    <source>
        <dbReference type="EMBL" id="MDQ9171004.1"/>
    </source>
</evidence>
<dbReference type="RefSeq" id="WP_338436940.1">
    <property type="nucleotide sequence ID" value="NZ_JAUYVH010000006.1"/>
</dbReference>
<dbReference type="Pfam" id="PF02254">
    <property type="entry name" value="TrkA_N"/>
    <property type="match status" value="1"/>
</dbReference>
<evidence type="ECO:0000313" key="14">
    <source>
        <dbReference type="Proteomes" id="UP001225596"/>
    </source>
</evidence>
<feature type="domain" description="RCK N-terminal" evidence="11">
    <location>
        <begin position="414"/>
        <end position="531"/>
    </location>
</feature>
<dbReference type="InterPro" id="IPR036721">
    <property type="entry name" value="RCK_C_sf"/>
</dbReference>
<dbReference type="PANTHER" id="PTHR46157:SF4">
    <property type="entry name" value="K(+) EFFLUX ANTIPORTER 3, CHLOROPLASTIC"/>
    <property type="match status" value="1"/>
</dbReference>
<dbReference type="InterPro" id="IPR038770">
    <property type="entry name" value="Na+/solute_symporter_sf"/>
</dbReference>
<evidence type="ECO:0000256" key="3">
    <source>
        <dbReference type="ARBA" id="ARBA00022449"/>
    </source>
</evidence>
<dbReference type="SUPFAM" id="SSF51735">
    <property type="entry name" value="NAD(P)-binding Rossmann-fold domains"/>
    <property type="match status" value="1"/>
</dbReference>
<evidence type="ECO:0000256" key="8">
    <source>
        <dbReference type="ARBA" id="ARBA00023065"/>
    </source>
</evidence>
<dbReference type="PANTHER" id="PTHR46157">
    <property type="entry name" value="K(+) EFFLUX ANTIPORTER 3, CHLOROPLASTIC"/>
    <property type="match status" value="1"/>
</dbReference>
<feature type="transmembrane region" description="Helical" evidence="10">
    <location>
        <begin position="158"/>
        <end position="177"/>
    </location>
</feature>
<dbReference type="InterPro" id="IPR006153">
    <property type="entry name" value="Cation/H_exchanger_TM"/>
</dbReference>
<keyword evidence="14" id="KW-1185">Reference proteome</keyword>
<feature type="transmembrane region" description="Helical" evidence="10">
    <location>
        <begin position="183"/>
        <end position="204"/>
    </location>
</feature>
<dbReference type="Pfam" id="PF00999">
    <property type="entry name" value="Na_H_Exchanger"/>
    <property type="match status" value="1"/>
</dbReference>
<keyword evidence="7 10" id="KW-1133">Transmembrane helix</keyword>
<feature type="transmembrane region" description="Helical" evidence="10">
    <location>
        <begin position="361"/>
        <end position="381"/>
    </location>
</feature>
<keyword evidence="6" id="KW-0630">Potassium</keyword>
<dbReference type="Pfam" id="PF02080">
    <property type="entry name" value="TrkA_C"/>
    <property type="match status" value="1"/>
</dbReference>
<keyword evidence="8" id="KW-0406">Ion transport</keyword>
<gene>
    <name evidence="13" type="ORF">Q8A64_11355</name>
</gene>
<evidence type="ECO:0000259" key="12">
    <source>
        <dbReference type="PROSITE" id="PS51202"/>
    </source>
</evidence>
<feature type="transmembrane region" description="Helical" evidence="10">
    <location>
        <begin position="273"/>
        <end position="292"/>
    </location>
</feature>
<dbReference type="InterPro" id="IPR006037">
    <property type="entry name" value="RCK_C"/>
</dbReference>
<evidence type="ECO:0000256" key="2">
    <source>
        <dbReference type="ARBA" id="ARBA00022448"/>
    </source>
</evidence>
<dbReference type="PROSITE" id="PS51201">
    <property type="entry name" value="RCK_N"/>
    <property type="match status" value="1"/>
</dbReference>
<feature type="transmembrane region" description="Helical" evidence="10">
    <location>
        <begin position="117"/>
        <end position="137"/>
    </location>
</feature>
<evidence type="ECO:0000256" key="4">
    <source>
        <dbReference type="ARBA" id="ARBA00022538"/>
    </source>
</evidence>
<evidence type="ECO:0000256" key="9">
    <source>
        <dbReference type="ARBA" id="ARBA00023136"/>
    </source>
</evidence>
<accession>A0ABU1BSF0</accession>
<comment type="caution">
    <text evidence="13">The sequence shown here is derived from an EMBL/GenBank/DDBJ whole genome shotgun (WGS) entry which is preliminary data.</text>
</comment>
<evidence type="ECO:0000256" key="7">
    <source>
        <dbReference type="ARBA" id="ARBA00022989"/>
    </source>
</evidence>
<keyword evidence="3" id="KW-0050">Antiport</keyword>
<keyword evidence="9 10" id="KW-0472">Membrane</keyword>
<evidence type="ECO:0000259" key="11">
    <source>
        <dbReference type="PROSITE" id="PS51201"/>
    </source>
</evidence>
<feature type="transmembrane region" description="Helical" evidence="10">
    <location>
        <begin position="88"/>
        <end position="111"/>
    </location>
</feature>
<dbReference type="InterPro" id="IPR036291">
    <property type="entry name" value="NAD(P)-bd_dom_sf"/>
</dbReference>
<evidence type="ECO:0000256" key="1">
    <source>
        <dbReference type="ARBA" id="ARBA00004141"/>
    </source>
</evidence>
<dbReference type="EMBL" id="JAUYVH010000006">
    <property type="protein sequence ID" value="MDQ9171004.1"/>
    <property type="molecule type" value="Genomic_DNA"/>
</dbReference>